<dbReference type="EMBL" id="MUJZ01048071">
    <property type="protein sequence ID" value="OTF74227.1"/>
    <property type="molecule type" value="Genomic_DNA"/>
</dbReference>
<name>A0A1Y3B202_EURMA</name>
<reference evidence="1 2" key="1">
    <citation type="submission" date="2017-03" db="EMBL/GenBank/DDBJ databases">
        <title>Genome Survey of Euroglyphus maynei.</title>
        <authorList>
            <person name="Arlian L.G."/>
            <person name="Morgan M.S."/>
            <person name="Rider S.D."/>
        </authorList>
    </citation>
    <scope>NUCLEOTIDE SEQUENCE [LARGE SCALE GENOMIC DNA]</scope>
    <source>
        <strain evidence="1">Arlian Lab</strain>
        <tissue evidence="1">Whole body</tissue>
    </source>
</reference>
<accession>A0A1Y3B202</accession>
<evidence type="ECO:0000313" key="2">
    <source>
        <dbReference type="Proteomes" id="UP000194236"/>
    </source>
</evidence>
<protein>
    <submittedName>
        <fullName evidence="1">Uncharacterized protein</fullName>
    </submittedName>
</protein>
<gene>
    <name evidence="1" type="ORF">BLA29_012123</name>
</gene>
<evidence type="ECO:0000313" key="1">
    <source>
        <dbReference type="EMBL" id="OTF74227.1"/>
    </source>
</evidence>
<dbReference type="AlphaFoldDB" id="A0A1Y3B202"/>
<organism evidence="1 2">
    <name type="scientific">Euroglyphus maynei</name>
    <name type="common">Mayne's house dust mite</name>
    <dbReference type="NCBI Taxonomy" id="6958"/>
    <lineage>
        <taxon>Eukaryota</taxon>
        <taxon>Metazoa</taxon>
        <taxon>Ecdysozoa</taxon>
        <taxon>Arthropoda</taxon>
        <taxon>Chelicerata</taxon>
        <taxon>Arachnida</taxon>
        <taxon>Acari</taxon>
        <taxon>Acariformes</taxon>
        <taxon>Sarcoptiformes</taxon>
        <taxon>Astigmata</taxon>
        <taxon>Psoroptidia</taxon>
        <taxon>Analgoidea</taxon>
        <taxon>Pyroglyphidae</taxon>
        <taxon>Pyroglyphinae</taxon>
        <taxon>Euroglyphus</taxon>
    </lineage>
</organism>
<dbReference type="Proteomes" id="UP000194236">
    <property type="component" value="Unassembled WGS sequence"/>
</dbReference>
<sequence length="92" mass="10652">ESPKWELLECKTIKFLVEEQSTATADDADDNGIVVKSPLIQNRKLIHISKMFDNNHPNDGEQYRPITIRHVDNKLILRQPFKILTDIWGVLV</sequence>
<comment type="caution">
    <text evidence="1">The sequence shown here is derived from an EMBL/GenBank/DDBJ whole genome shotgun (WGS) entry which is preliminary data.</text>
</comment>
<feature type="non-terminal residue" evidence="1">
    <location>
        <position position="92"/>
    </location>
</feature>
<feature type="non-terminal residue" evidence="1">
    <location>
        <position position="1"/>
    </location>
</feature>
<proteinExistence type="predicted"/>
<keyword evidence="2" id="KW-1185">Reference proteome</keyword>